<feature type="region of interest" description="Disordered" evidence="1">
    <location>
        <begin position="87"/>
        <end position="123"/>
    </location>
</feature>
<feature type="chain" id="PRO_5046192037" description="Lipoprotein" evidence="2">
    <location>
        <begin position="23"/>
        <end position="123"/>
    </location>
</feature>
<evidence type="ECO:0008006" key="5">
    <source>
        <dbReference type="Google" id="ProtNLM"/>
    </source>
</evidence>
<proteinExistence type="predicted"/>
<evidence type="ECO:0000313" key="3">
    <source>
        <dbReference type="EMBL" id="MCT9812791.1"/>
    </source>
</evidence>
<evidence type="ECO:0000256" key="1">
    <source>
        <dbReference type="SAM" id="MobiDB-lite"/>
    </source>
</evidence>
<protein>
    <recommendedName>
        <fullName evidence="5">Lipoprotein</fullName>
    </recommendedName>
</protein>
<dbReference type="EMBL" id="JAODYH010000012">
    <property type="protein sequence ID" value="MCT9812791.1"/>
    <property type="molecule type" value="Genomic_DNA"/>
</dbReference>
<dbReference type="Proteomes" id="UP001525968">
    <property type="component" value="Unassembled WGS sequence"/>
</dbReference>
<sequence>MSNYALTTMRSALFAIPLLLLAGCDIPGLGPTPQAIARENEAKAVGSACRHALRGLEDCYSLNPKSTKALVFAGWKEMDQYMRENKIEGTPSVITQHEKPARASAQDADIETELRPATQRNRS</sequence>
<feature type="signal peptide" evidence="2">
    <location>
        <begin position="1"/>
        <end position="22"/>
    </location>
</feature>
<keyword evidence="2" id="KW-0732">Signal</keyword>
<reference evidence="3 4" key="1">
    <citation type="submission" date="2022-09" db="EMBL/GenBank/DDBJ databases">
        <title>Draft genome of isolate Be4.</title>
        <authorList>
            <person name="Sanchez-Castro I."/>
            <person name="Martinez-Rodriguez P."/>
            <person name="Descostes M."/>
            <person name="Merroun M."/>
        </authorList>
    </citation>
    <scope>NUCLEOTIDE SEQUENCE [LARGE SCALE GENOMIC DNA]</scope>
    <source>
        <strain evidence="3 4">Be4</strain>
    </source>
</reference>
<keyword evidence="4" id="KW-1185">Reference proteome</keyword>
<evidence type="ECO:0000256" key="2">
    <source>
        <dbReference type="SAM" id="SignalP"/>
    </source>
</evidence>
<name>A0ABT2PSD3_9BURK</name>
<gene>
    <name evidence="3" type="ORF">N0K08_19335</name>
</gene>
<evidence type="ECO:0000313" key="4">
    <source>
        <dbReference type="Proteomes" id="UP001525968"/>
    </source>
</evidence>
<organism evidence="3 4">
    <name type="scientific">Acidovorax bellezanensis</name>
    <dbReference type="NCBI Taxonomy" id="2976702"/>
    <lineage>
        <taxon>Bacteria</taxon>
        <taxon>Pseudomonadati</taxon>
        <taxon>Pseudomonadota</taxon>
        <taxon>Betaproteobacteria</taxon>
        <taxon>Burkholderiales</taxon>
        <taxon>Comamonadaceae</taxon>
        <taxon>Acidovorax</taxon>
    </lineage>
</organism>
<comment type="caution">
    <text evidence="3">The sequence shown here is derived from an EMBL/GenBank/DDBJ whole genome shotgun (WGS) entry which is preliminary data.</text>
</comment>
<dbReference type="RefSeq" id="WP_261502035.1">
    <property type="nucleotide sequence ID" value="NZ_JAODYH010000012.1"/>
</dbReference>
<accession>A0ABT2PSD3</accession>